<protein>
    <submittedName>
        <fullName evidence="1">Uncharacterized protein</fullName>
    </submittedName>
</protein>
<reference evidence="1" key="1">
    <citation type="submission" date="2022-11" db="EMBL/GenBank/DDBJ databases">
        <authorList>
            <person name="Morgan W.R."/>
            <person name="Tartar A."/>
        </authorList>
    </citation>
    <scope>NUCLEOTIDE SEQUENCE</scope>
    <source>
        <strain evidence="1">ARSEF 373</strain>
    </source>
</reference>
<evidence type="ECO:0000313" key="2">
    <source>
        <dbReference type="Proteomes" id="UP001146120"/>
    </source>
</evidence>
<evidence type="ECO:0000313" key="1">
    <source>
        <dbReference type="EMBL" id="DBA03830.1"/>
    </source>
</evidence>
<dbReference type="Proteomes" id="UP001146120">
    <property type="component" value="Unassembled WGS sequence"/>
</dbReference>
<proteinExistence type="predicted"/>
<dbReference type="AlphaFoldDB" id="A0AAV2ZI26"/>
<keyword evidence="2" id="KW-1185">Reference proteome</keyword>
<gene>
    <name evidence="1" type="ORF">N0F65_005720</name>
</gene>
<organism evidence="1 2">
    <name type="scientific">Lagenidium giganteum</name>
    <dbReference type="NCBI Taxonomy" id="4803"/>
    <lineage>
        <taxon>Eukaryota</taxon>
        <taxon>Sar</taxon>
        <taxon>Stramenopiles</taxon>
        <taxon>Oomycota</taxon>
        <taxon>Peronosporomycetes</taxon>
        <taxon>Pythiales</taxon>
        <taxon>Pythiaceae</taxon>
    </lineage>
</organism>
<name>A0AAV2ZI26_9STRA</name>
<comment type="caution">
    <text evidence="1">The sequence shown here is derived from an EMBL/GenBank/DDBJ whole genome shotgun (WGS) entry which is preliminary data.</text>
</comment>
<reference evidence="1" key="2">
    <citation type="journal article" date="2023" name="Microbiol Resour">
        <title>Decontamination and Annotation of the Draft Genome Sequence of the Oomycete Lagenidium giganteum ARSEF 373.</title>
        <authorList>
            <person name="Morgan W.R."/>
            <person name="Tartar A."/>
        </authorList>
    </citation>
    <scope>NUCLEOTIDE SEQUENCE</scope>
    <source>
        <strain evidence="1">ARSEF 373</strain>
    </source>
</reference>
<accession>A0AAV2ZI26</accession>
<sequence>MTLIKMYLMRNASNTTSYIKIGLYKMSIVNVAVITNLEGKHIT</sequence>
<dbReference type="EMBL" id="DAKRPA010000015">
    <property type="protein sequence ID" value="DBA03830.1"/>
    <property type="molecule type" value="Genomic_DNA"/>
</dbReference>